<keyword evidence="2" id="KW-0808">Transferase</keyword>
<organism evidence="2">
    <name type="scientific">Candidatus Kentrum sp. DK</name>
    <dbReference type="NCBI Taxonomy" id="2126562"/>
    <lineage>
        <taxon>Bacteria</taxon>
        <taxon>Pseudomonadati</taxon>
        <taxon>Pseudomonadota</taxon>
        <taxon>Gammaproteobacteria</taxon>
        <taxon>Candidatus Kentrum</taxon>
    </lineage>
</organism>
<proteinExistence type="predicted"/>
<dbReference type="InterPro" id="IPR002934">
    <property type="entry name" value="Polymerase_NTP_transf_dom"/>
</dbReference>
<evidence type="ECO:0000313" key="2">
    <source>
        <dbReference type="EMBL" id="VFJ62308.1"/>
    </source>
</evidence>
<name>A0A450T6X9_9GAMM</name>
<gene>
    <name evidence="2" type="ORF">BECKDK2373B_GA0170837_11097</name>
</gene>
<feature type="domain" description="Polymerase nucleotidyl transferase" evidence="1">
    <location>
        <begin position="23"/>
        <end position="83"/>
    </location>
</feature>
<dbReference type="CDD" id="cd05403">
    <property type="entry name" value="NT_KNTase_like"/>
    <property type="match status" value="1"/>
</dbReference>
<dbReference type="EMBL" id="CAADEX010000109">
    <property type="protein sequence ID" value="VFJ62308.1"/>
    <property type="molecule type" value="Genomic_DNA"/>
</dbReference>
<dbReference type="Pfam" id="PF01909">
    <property type="entry name" value="NTP_transf_2"/>
    <property type="match status" value="1"/>
</dbReference>
<dbReference type="Gene3D" id="3.30.460.10">
    <property type="entry name" value="Beta Polymerase, domain 2"/>
    <property type="match status" value="1"/>
</dbReference>
<sequence length="104" mass="11617">MDECKMRLSSQQVQIIRDITTNELGPSAEVILFGSRVDDSAKGGDVDLMVTVPEHMERPSWRAARLAARLERKMDGRHVDVVLVTHGMALQAIHTIARQQGVRL</sequence>
<dbReference type="GO" id="GO:0016779">
    <property type="term" value="F:nucleotidyltransferase activity"/>
    <property type="evidence" value="ECO:0007669"/>
    <property type="project" value="InterPro"/>
</dbReference>
<dbReference type="InterPro" id="IPR043519">
    <property type="entry name" value="NT_sf"/>
</dbReference>
<dbReference type="SUPFAM" id="SSF81301">
    <property type="entry name" value="Nucleotidyltransferase"/>
    <property type="match status" value="1"/>
</dbReference>
<protein>
    <submittedName>
        <fullName evidence="2">Nucleotidyltransferase domain-containing protein</fullName>
    </submittedName>
</protein>
<reference evidence="2" key="1">
    <citation type="submission" date="2019-02" db="EMBL/GenBank/DDBJ databases">
        <authorList>
            <person name="Gruber-Vodicka R. H."/>
            <person name="Seah K. B. B."/>
        </authorList>
    </citation>
    <scope>NUCLEOTIDE SEQUENCE</scope>
    <source>
        <strain evidence="2">BECK_DK47</strain>
    </source>
</reference>
<dbReference type="AlphaFoldDB" id="A0A450T6X9"/>
<accession>A0A450T6X9</accession>
<evidence type="ECO:0000259" key="1">
    <source>
        <dbReference type="Pfam" id="PF01909"/>
    </source>
</evidence>